<evidence type="ECO:0000256" key="3">
    <source>
        <dbReference type="ARBA" id="ARBA00023002"/>
    </source>
</evidence>
<dbReference type="KEGG" id="auh:AWM75_00825"/>
<sequence length="477" mass="51505">MKIYDKQYINGQWQTGTGQSQLENRNPFTGELLYSYQSASADDVDQAYQAAKAAQTNWAQLTPQDRAAYMDKLLVAMDEMAEETRAVLVEEAGSAANKVAFELATIKSIVQEFRNASAHMNGTIQPSNVPGKDNYVIREPKGVIGVIAPWNVPLVLAMRSVVPAIALGNTVVLKPASDTPGSAFLIAEMFDRAGFPPGVFNAIAGKGSEIGDAITAHPIPNAISFTGSTEVGRHIGSVTGREIKDVSLELGGNNVQLVLADADIDQAVEAAVFGCFFHAGQICMRTNRIIIADDIYDDFREAFVARIKTLKVGDPNDNDNFYGPIVSQSQVKKITGYIESALSEGAQPALAGETTGQVISPWIFTEVTNDMTIAQEEVFGPVVALIRAQTLDQAVEMANDTQYGLSGAVFTKDCYRGLQVAKRIESGMVHVNNPSINDESHVMFGGVKASGLGRFNGQWVADKFTTERWISVQTLPQ</sequence>
<dbReference type="RefSeq" id="WP_067977284.1">
    <property type="nucleotide sequence ID" value="NZ_CP014163.1"/>
</dbReference>
<dbReference type="Gene3D" id="3.40.309.10">
    <property type="entry name" value="Aldehyde Dehydrogenase, Chain A, domain 2"/>
    <property type="match status" value="1"/>
</dbReference>
<organism evidence="11 12">
    <name type="scientific">Aerococcus urinaehominis</name>
    <dbReference type="NCBI Taxonomy" id="128944"/>
    <lineage>
        <taxon>Bacteria</taxon>
        <taxon>Bacillati</taxon>
        <taxon>Bacillota</taxon>
        <taxon>Bacilli</taxon>
        <taxon>Lactobacillales</taxon>
        <taxon>Aerococcaceae</taxon>
        <taxon>Aerococcus</taxon>
    </lineage>
</organism>
<feature type="domain" description="Aldehyde dehydrogenase" evidence="10">
    <location>
        <begin position="13"/>
        <end position="470"/>
    </location>
</feature>
<evidence type="ECO:0000313" key="12">
    <source>
        <dbReference type="Proteomes" id="UP000062260"/>
    </source>
</evidence>
<evidence type="ECO:0000256" key="1">
    <source>
        <dbReference type="ARBA" id="ARBA00009986"/>
    </source>
</evidence>
<dbReference type="InterPro" id="IPR016162">
    <property type="entry name" value="Ald_DH_N"/>
</dbReference>
<dbReference type="Pfam" id="PF00171">
    <property type="entry name" value="Aldedh"/>
    <property type="match status" value="1"/>
</dbReference>
<evidence type="ECO:0000256" key="7">
    <source>
        <dbReference type="ARBA" id="ARBA00066992"/>
    </source>
</evidence>
<keyword evidence="12" id="KW-1185">Reference proteome</keyword>
<dbReference type="OrthoDB" id="9762913at2"/>
<accession>A0A0X8FJU7</accession>
<dbReference type="GO" id="GO:0018485">
    <property type="term" value="F:salicylaldehyde dehydrogenase (NAD+) activity"/>
    <property type="evidence" value="ECO:0007669"/>
    <property type="project" value="UniProtKB-EC"/>
</dbReference>
<dbReference type="FunFam" id="3.40.309.10:FF:000010">
    <property type="entry name" value="Gamma-aminobutyraldehyde dehydrogenase"/>
    <property type="match status" value="1"/>
</dbReference>
<evidence type="ECO:0000256" key="2">
    <source>
        <dbReference type="ARBA" id="ARBA00022797"/>
    </source>
</evidence>
<dbReference type="AlphaFoldDB" id="A0A0X8FJU7"/>
<dbReference type="SUPFAM" id="SSF53720">
    <property type="entry name" value="ALDH-like"/>
    <property type="match status" value="1"/>
</dbReference>
<comment type="similarity">
    <text evidence="1 9">Belongs to the aldehyde dehydrogenase family.</text>
</comment>
<name>A0A0X8FJU7_9LACT</name>
<keyword evidence="4" id="KW-0520">NAD</keyword>
<dbReference type="EC" id="1.2.1.65" evidence="7"/>
<comment type="pathway">
    <text evidence="5">Aromatic compound metabolism; naphthalene degradation.</text>
</comment>
<reference evidence="12" key="2">
    <citation type="submission" date="2016-01" db="EMBL/GenBank/DDBJ databases">
        <title>Six Aerococcus type strain genome sequencing and assembly using PacBio and Illumina Hiseq.</title>
        <authorList>
            <person name="Carkaci D."/>
            <person name="Dargis R."/>
            <person name="Nielsen X.C."/>
            <person name="Skovgaard O."/>
            <person name="Fuursted K."/>
            <person name="Christensen J.J."/>
        </authorList>
    </citation>
    <scope>NUCLEOTIDE SEQUENCE [LARGE SCALE GENOMIC DNA]</scope>
    <source>
        <strain evidence="12">CCUG42038B</strain>
    </source>
</reference>
<evidence type="ECO:0000256" key="5">
    <source>
        <dbReference type="ARBA" id="ARBA00035632"/>
    </source>
</evidence>
<dbReference type="PROSITE" id="PS00687">
    <property type="entry name" value="ALDEHYDE_DEHYDR_GLU"/>
    <property type="match status" value="1"/>
</dbReference>
<evidence type="ECO:0000256" key="6">
    <source>
        <dbReference type="ARBA" id="ARBA00050596"/>
    </source>
</evidence>
<proteinExistence type="inferred from homology"/>
<evidence type="ECO:0000256" key="8">
    <source>
        <dbReference type="ARBA" id="ARBA00070319"/>
    </source>
</evidence>
<evidence type="ECO:0000256" key="9">
    <source>
        <dbReference type="RuleBase" id="RU003345"/>
    </source>
</evidence>
<keyword evidence="2" id="KW-0058">Aromatic hydrocarbons catabolism</keyword>
<dbReference type="EMBL" id="CP014163">
    <property type="protein sequence ID" value="AMB98625.1"/>
    <property type="molecule type" value="Genomic_DNA"/>
</dbReference>
<evidence type="ECO:0000259" key="10">
    <source>
        <dbReference type="Pfam" id="PF00171"/>
    </source>
</evidence>
<evidence type="ECO:0000313" key="11">
    <source>
        <dbReference type="EMBL" id="AMB98625.1"/>
    </source>
</evidence>
<reference evidence="11 12" key="1">
    <citation type="journal article" date="2016" name="Genome Announc.">
        <title>Complete Genome Sequences of Aerococcus christensenii CCUG 28831T, Aerococcus sanguinicola CCUG 43001T, Aerococcus urinae CCUG 36881T, Aerococcus urinaeequi CCUG 28094T, Aerococcus urinaehominis CCUG 42038 BT, and Aerococcus viridans CCUG 4311T.</title>
        <authorList>
            <person name="Carkaci D."/>
            <person name="Dargis R."/>
            <person name="Nielsen X.C."/>
            <person name="Skovgaard O."/>
            <person name="Fuursted K."/>
            <person name="Christensen J.J."/>
        </authorList>
    </citation>
    <scope>NUCLEOTIDE SEQUENCE [LARGE SCALE GENOMIC DNA]</scope>
    <source>
        <strain evidence="11 12">CCUG42038B</strain>
    </source>
</reference>
<dbReference type="Proteomes" id="UP000062260">
    <property type="component" value="Chromosome"/>
</dbReference>
<dbReference type="InterPro" id="IPR016161">
    <property type="entry name" value="Ald_DH/histidinol_DH"/>
</dbReference>
<dbReference type="Gene3D" id="3.40.605.10">
    <property type="entry name" value="Aldehyde Dehydrogenase, Chain A, domain 1"/>
    <property type="match status" value="1"/>
</dbReference>
<evidence type="ECO:0000256" key="4">
    <source>
        <dbReference type="ARBA" id="ARBA00023027"/>
    </source>
</evidence>
<gene>
    <name evidence="11" type="ORF">AWM75_00825</name>
</gene>
<dbReference type="PANTHER" id="PTHR42986">
    <property type="entry name" value="BENZALDEHYDE DEHYDROGENASE YFMT"/>
    <property type="match status" value="1"/>
</dbReference>
<keyword evidence="3 9" id="KW-0560">Oxidoreductase</keyword>
<dbReference type="InterPro" id="IPR015590">
    <property type="entry name" value="Aldehyde_DH_dom"/>
</dbReference>
<dbReference type="FunFam" id="3.40.605.10:FF:000007">
    <property type="entry name" value="NAD/NADP-dependent betaine aldehyde dehydrogenase"/>
    <property type="match status" value="1"/>
</dbReference>
<dbReference type="InterPro" id="IPR016163">
    <property type="entry name" value="Ald_DH_C"/>
</dbReference>
<dbReference type="PANTHER" id="PTHR42986:SF1">
    <property type="entry name" value="BENZALDEHYDE DEHYDROGENASE YFMT"/>
    <property type="match status" value="1"/>
</dbReference>
<protein>
    <recommendedName>
        <fullName evidence="8">Salicylaldehyde dehydrogenase</fullName>
        <ecNumber evidence="7">1.2.1.65</ecNumber>
    </recommendedName>
</protein>
<dbReference type="STRING" id="128944.AWM75_00825"/>
<comment type="catalytic activity">
    <reaction evidence="6">
        <text>salicylaldehyde + NAD(+) + H2O = salicylate + NADH + 2 H(+)</text>
        <dbReference type="Rhea" id="RHEA:18537"/>
        <dbReference type="ChEBI" id="CHEBI:15377"/>
        <dbReference type="ChEBI" id="CHEBI:15378"/>
        <dbReference type="ChEBI" id="CHEBI:16008"/>
        <dbReference type="ChEBI" id="CHEBI:30762"/>
        <dbReference type="ChEBI" id="CHEBI:57540"/>
        <dbReference type="ChEBI" id="CHEBI:57945"/>
        <dbReference type="EC" id="1.2.1.65"/>
    </reaction>
</comment>
<dbReference type="InterPro" id="IPR029510">
    <property type="entry name" value="Ald_DH_CS_GLU"/>
</dbReference>